<name>A0ABW0TJ56_9BACL</name>
<feature type="domain" description="Cas12f1-like TNB" evidence="9">
    <location>
        <begin position="294"/>
        <end position="359"/>
    </location>
</feature>
<comment type="caution">
    <text evidence="11">The sequence shown here is derived from an EMBL/GenBank/DDBJ whole genome shotgun (WGS) entry which is preliminary data.</text>
</comment>
<dbReference type="InterPro" id="IPR021027">
    <property type="entry name" value="Transposase_put_HTH"/>
</dbReference>
<evidence type="ECO:0000259" key="10">
    <source>
        <dbReference type="Pfam" id="PF12323"/>
    </source>
</evidence>
<organism evidence="11 12">
    <name type="scientific">Sporosarcina soli</name>
    <dbReference type="NCBI Taxonomy" id="334736"/>
    <lineage>
        <taxon>Bacteria</taxon>
        <taxon>Bacillati</taxon>
        <taxon>Bacillota</taxon>
        <taxon>Bacilli</taxon>
        <taxon>Bacillales</taxon>
        <taxon>Caryophanaceae</taxon>
        <taxon>Sporosarcina</taxon>
    </lineage>
</organism>
<dbReference type="Pfam" id="PF12323">
    <property type="entry name" value="HTH_OrfB_IS605"/>
    <property type="match status" value="1"/>
</dbReference>
<comment type="similarity">
    <text evidence="1">In the C-terminal section; belongs to the transposase 35 family.</text>
</comment>
<keyword evidence="12" id="KW-1185">Reference proteome</keyword>
<evidence type="ECO:0000256" key="3">
    <source>
        <dbReference type="ARBA" id="ARBA00022578"/>
    </source>
</evidence>
<keyword evidence="6" id="KW-0238">DNA-binding</keyword>
<dbReference type="RefSeq" id="WP_381432748.1">
    <property type="nucleotide sequence ID" value="NZ_JBHSNO010000005.1"/>
</dbReference>
<dbReference type="GO" id="GO:0004519">
    <property type="term" value="F:endonuclease activity"/>
    <property type="evidence" value="ECO:0007669"/>
    <property type="project" value="UniProtKB-KW"/>
</dbReference>
<dbReference type="Pfam" id="PF07282">
    <property type="entry name" value="Cas12f1-like_TNB"/>
    <property type="match status" value="1"/>
</dbReference>
<dbReference type="InterPro" id="IPR001959">
    <property type="entry name" value="Transposase"/>
</dbReference>
<keyword evidence="4" id="KW-0479">Metal-binding</keyword>
<dbReference type="NCBIfam" id="NF040570">
    <property type="entry name" value="guided_TnpB"/>
    <property type="match status" value="1"/>
</dbReference>
<evidence type="ECO:0000256" key="1">
    <source>
        <dbReference type="ARBA" id="ARBA00008761"/>
    </source>
</evidence>
<feature type="domain" description="Probable transposase IS891/IS1136/IS1341" evidence="8">
    <location>
        <begin position="169"/>
        <end position="283"/>
    </location>
</feature>
<evidence type="ECO:0000256" key="6">
    <source>
        <dbReference type="ARBA" id="ARBA00023125"/>
    </source>
</evidence>
<dbReference type="InterPro" id="IPR051399">
    <property type="entry name" value="RNA-guided_DNA_endo/Transpos"/>
</dbReference>
<dbReference type="EMBL" id="JBHSNO010000005">
    <property type="protein sequence ID" value="MFC5588945.1"/>
    <property type="molecule type" value="Genomic_DNA"/>
</dbReference>
<evidence type="ECO:0000259" key="8">
    <source>
        <dbReference type="Pfam" id="PF01385"/>
    </source>
</evidence>
<accession>A0ABW0TJ56</accession>
<keyword evidence="5" id="KW-0862">Zinc</keyword>
<dbReference type="PANTHER" id="PTHR30405:SF25">
    <property type="entry name" value="RNA-GUIDED DNA ENDONUCLEASE INSQ-RELATED"/>
    <property type="match status" value="1"/>
</dbReference>
<dbReference type="InterPro" id="IPR010095">
    <property type="entry name" value="Cas12f1-like_TNB"/>
</dbReference>
<keyword evidence="3" id="KW-0815">Transposition</keyword>
<gene>
    <name evidence="11" type="ORF">ACFPRA_08605</name>
</gene>
<evidence type="ECO:0000256" key="4">
    <source>
        <dbReference type="ARBA" id="ARBA00022723"/>
    </source>
</evidence>
<sequence>MLLNQKYEIFPTYGQKEIVERWLHYCRQLYNSALLDKQRKYKQNKENYNRFDMQKQLTIDKEAYPFLKGIPSQPLQEVFLRVTKAFDNFFRKDASYPKLKKHKDYNSLTFPQFGINKKGHKYAMSFSANGKLFNTMLGEVDILLHRPLEGKIKQLIIKRQGQRWYAIFCVERQAVSSSIDLNNAVGIDVGLHQYAVLSNGKAYENPGFLRKQEKQLMKAQRTLSKKKKGSANYAKQAQLVRQHHEKVTNQRRDFLHKLSFNLSKDYSVIAVENLNIRNMVKNRRLSKSISDAGWGLFRNMLAYKCEKQGGVLVKVEPKYTTQDCSSCGERVKKSLSIRTHICMKCGTILDRDHNASLNILKKGLKQLATTE</sequence>
<dbReference type="PANTHER" id="PTHR30405">
    <property type="entry name" value="TRANSPOSASE"/>
    <property type="match status" value="1"/>
</dbReference>
<evidence type="ECO:0000313" key="11">
    <source>
        <dbReference type="EMBL" id="MFC5588945.1"/>
    </source>
</evidence>
<evidence type="ECO:0000259" key="9">
    <source>
        <dbReference type="Pfam" id="PF07282"/>
    </source>
</evidence>
<comment type="similarity">
    <text evidence="2">In the N-terminal section; belongs to the transposase 2 family.</text>
</comment>
<protein>
    <submittedName>
        <fullName evidence="11">RNA-guided endonuclease InsQ/TnpB family protein</fullName>
    </submittedName>
</protein>
<keyword evidence="11" id="KW-0378">Hydrolase</keyword>
<reference evidence="12" key="1">
    <citation type="journal article" date="2019" name="Int. J. Syst. Evol. Microbiol.">
        <title>The Global Catalogue of Microorganisms (GCM) 10K type strain sequencing project: providing services to taxonomists for standard genome sequencing and annotation.</title>
        <authorList>
            <consortium name="The Broad Institute Genomics Platform"/>
            <consortium name="The Broad Institute Genome Sequencing Center for Infectious Disease"/>
            <person name="Wu L."/>
            <person name="Ma J."/>
        </authorList>
    </citation>
    <scope>NUCLEOTIDE SEQUENCE [LARGE SCALE GENOMIC DNA]</scope>
    <source>
        <strain evidence="12">CGMCC 4.1434</strain>
    </source>
</reference>
<dbReference type="Pfam" id="PF01385">
    <property type="entry name" value="OrfB_IS605"/>
    <property type="match status" value="1"/>
</dbReference>
<evidence type="ECO:0000256" key="2">
    <source>
        <dbReference type="ARBA" id="ARBA00011044"/>
    </source>
</evidence>
<keyword evidence="11" id="KW-0540">Nuclease</keyword>
<evidence type="ECO:0000256" key="7">
    <source>
        <dbReference type="ARBA" id="ARBA00023172"/>
    </source>
</evidence>
<feature type="domain" description="Transposase putative helix-turn-helix" evidence="10">
    <location>
        <begin position="1"/>
        <end position="45"/>
    </location>
</feature>
<dbReference type="NCBIfam" id="TIGR01766">
    <property type="entry name" value="IS200/IS605 family accessory protein TnpB-like domain"/>
    <property type="match status" value="1"/>
</dbReference>
<keyword evidence="11" id="KW-0255">Endonuclease</keyword>
<keyword evidence="7" id="KW-0233">DNA recombination</keyword>
<evidence type="ECO:0000256" key="5">
    <source>
        <dbReference type="ARBA" id="ARBA00022833"/>
    </source>
</evidence>
<dbReference type="Proteomes" id="UP001596109">
    <property type="component" value="Unassembled WGS sequence"/>
</dbReference>
<proteinExistence type="inferred from homology"/>
<evidence type="ECO:0000313" key="12">
    <source>
        <dbReference type="Proteomes" id="UP001596109"/>
    </source>
</evidence>